<dbReference type="PANTHER" id="PTHR33420">
    <property type="entry name" value="FIMBRIAL SUBUNIT ELFA-RELATED"/>
    <property type="match status" value="1"/>
</dbReference>
<feature type="signal peptide" evidence="1">
    <location>
        <begin position="1"/>
        <end position="23"/>
    </location>
</feature>
<dbReference type="InterPro" id="IPR000259">
    <property type="entry name" value="Adhesion_dom_fimbrial"/>
</dbReference>
<dbReference type="GO" id="GO:0043709">
    <property type="term" value="P:cell adhesion involved in single-species biofilm formation"/>
    <property type="evidence" value="ECO:0007669"/>
    <property type="project" value="TreeGrafter"/>
</dbReference>
<evidence type="ECO:0000256" key="1">
    <source>
        <dbReference type="SAM" id="SignalP"/>
    </source>
</evidence>
<dbReference type="PANTHER" id="PTHR33420:SF25">
    <property type="entry name" value="PROTEIN FIMF"/>
    <property type="match status" value="1"/>
</dbReference>
<reference evidence="4" key="1">
    <citation type="submission" date="2017-08" db="EMBL/GenBank/DDBJ databases">
        <authorList>
            <person name="Brisse S."/>
        </authorList>
    </citation>
    <scope>NUCLEOTIDE SEQUENCE [LARGE SCALE GENOMIC DNA]</scope>
    <source>
        <strain evidence="4">06D021</strain>
    </source>
</reference>
<accession>A0A285B9E0</accession>
<protein>
    <submittedName>
        <fullName evidence="3">Minor component of type 1 fimbriae</fullName>
    </submittedName>
</protein>
<organism evidence="3 4">
    <name type="scientific">Klebsiella grimontii</name>
    <dbReference type="NCBI Taxonomy" id="2058152"/>
    <lineage>
        <taxon>Bacteria</taxon>
        <taxon>Pseudomonadati</taxon>
        <taxon>Pseudomonadota</taxon>
        <taxon>Gammaproteobacteria</taxon>
        <taxon>Enterobacterales</taxon>
        <taxon>Enterobacteriaceae</taxon>
        <taxon>Klebsiella/Raoultella group</taxon>
        <taxon>Klebsiella</taxon>
    </lineage>
</organism>
<dbReference type="EMBL" id="FZTC01000034">
    <property type="protein sequence ID" value="SNU37456.1"/>
    <property type="molecule type" value="Genomic_DNA"/>
</dbReference>
<dbReference type="AlphaFoldDB" id="A0A285B9E0"/>
<name>A0A285B9E0_9ENTR</name>
<dbReference type="Gene3D" id="2.60.40.1090">
    <property type="entry name" value="Fimbrial-type adhesion domain"/>
    <property type="match status" value="1"/>
</dbReference>
<evidence type="ECO:0000259" key="2">
    <source>
        <dbReference type="Pfam" id="PF00419"/>
    </source>
</evidence>
<dbReference type="Proteomes" id="UP000220639">
    <property type="component" value="Unassembled WGS sequence"/>
</dbReference>
<gene>
    <name evidence="3" type="primary">fimF</name>
    <name evidence="3" type="ORF">KOSB73_40002</name>
</gene>
<feature type="domain" description="Fimbrial-type adhesion" evidence="2">
    <location>
        <begin position="28"/>
        <end position="177"/>
    </location>
</feature>
<evidence type="ECO:0000313" key="4">
    <source>
        <dbReference type="Proteomes" id="UP000220639"/>
    </source>
</evidence>
<keyword evidence="1" id="KW-0732">Signal</keyword>
<dbReference type="InterPro" id="IPR036937">
    <property type="entry name" value="Adhesion_dom_fimbrial_sf"/>
</dbReference>
<dbReference type="GO" id="GO:0009289">
    <property type="term" value="C:pilus"/>
    <property type="evidence" value="ECO:0007669"/>
    <property type="project" value="InterPro"/>
</dbReference>
<dbReference type="InterPro" id="IPR050263">
    <property type="entry name" value="Bact_Fimbrial_Adh_Pro"/>
</dbReference>
<proteinExistence type="predicted"/>
<feature type="chain" id="PRO_5012425015" evidence="1">
    <location>
        <begin position="24"/>
        <end position="177"/>
    </location>
</feature>
<dbReference type="Pfam" id="PF00419">
    <property type="entry name" value="Fimbrial"/>
    <property type="match status" value="1"/>
</dbReference>
<dbReference type="InterPro" id="IPR008966">
    <property type="entry name" value="Adhesion_dom_sf"/>
</dbReference>
<dbReference type="SUPFAM" id="SSF49401">
    <property type="entry name" value="Bacterial adhesins"/>
    <property type="match status" value="1"/>
</dbReference>
<sequence length="177" mass="18489">MMMRKNLYLLGAILSLVSFSTPAADSTITISGYVRDNTCAVAGESKDFTVDLMNNAARQFNAVGTTTPLVPFRIVLSPCGGSVTAVKVGFTGIADSDNTSLLKLDSGVSAASGIGVQILNGSRAPLLLNAPSSNIAWTTLKPGQTNTLNFYARLMAARVPITAGHVNATATFTLEFQ</sequence>
<evidence type="ECO:0000313" key="3">
    <source>
        <dbReference type="EMBL" id="SNU37456.1"/>
    </source>
</evidence>